<keyword evidence="2" id="KW-1185">Reference proteome</keyword>
<dbReference type="EMBL" id="BGZK01000209">
    <property type="protein sequence ID" value="GBP28611.1"/>
    <property type="molecule type" value="Genomic_DNA"/>
</dbReference>
<name>A0A4C1UQ75_EUMVA</name>
<sequence length="118" mass="13866">MNSKSVSPQTYLAIHNGVLFPMLMYDSENWAWQKKNESRINAVEMLSLHNRCRVSRKDRCRNSDVRERCGLKEDEVIRVERDMLQWFGHLERMNESRLTKQMYRANVCDGKVGEGCPG</sequence>
<protein>
    <submittedName>
        <fullName evidence="1">Uncharacterized protein</fullName>
    </submittedName>
</protein>
<gene>
    <name evidence="1" type="ORF">EVAR_85810_1</name>
</gene>
<dbReference type="PANTHER" id="PTHR47027:SF30">
    <property type="entry name" value="THAP-TYPE DOMAIN-CONTAINING PROTEIN"/>
    <property type="match status" value="1"/>
</dbReference>
<dbReference type="STRING" id="151549.A0A4C1UQ75"/>
<evidence type="ECO:0000313" key="2">
    <source>
        <dbReference type="Proteomes" id="UP000299102"/>
    </source>
</evidence>
<dbReference type="AlphaFoldDB" id="A0A4C1UQ75"/>
<reference evidence="1 2" key="1">
    <citation type="journal article" date="2019" name="Commun. Biol.">
        <title>The bagworm genome reveals a unique fibroin gene that provides high tensile strength.</title>
        <authorList>
            <person name="Kono N."/>
            <person name="Nakamura H."/>
            <person name="Ohtoshi R."/>
            <person name="Tomita M."/>
            <person name="Numata K."/>
            <person name="Arakawa K."/>
        </authorList>
    </citation>
    <scope>NUCLEOTIDE SEQUENCE [LARGE SCALE GENOMIC DNA]</scope>
</reference>
<comment type="caution">
    <text evidence="1">The sequence shown here is derived from an EMBL/GenBank/DDBJ whole genome shotgun (WGS) entry which is preliminary data.</text>
</comment>
<organism evidence="1 2">
    <name type="scientific">Eumeta variegata</name>
    <name type="common">Bagworm moth</name>
    <name type="synonym">Eumeta japonica</name>
    <dbReference type="NCBI Taxonomy" id="151549"/>
    <lineage>
        <taxon>Eukaryota</taxon>
        <taxon>Metazoa</taxon>
        <taxon>Ecdysozoa</taxon>
        <taxon>Arthropoda</taxon>
        <taxon>Hexapoda</taxon>
        <taxon>Insecta</taxon>
        <taxon>Pterygota</taxon>
        <taxon>Neoptera</taxon>
        <taxon>Endopterygota</taxon>
        <taxon>Lepidoptera</taxon>
        <taxon>Glossata</taxon>
        <taxon>Ditrysia</taxon>
        <taxon>Tineoidea</taxon>
        <taxon>Psychidae</taxon>
        <taxon>Oiketicinae</taxon>
        <taxon>Eumeta</taxon>
    </lineage>
</organism>
<evidence type="ECO:0000313" key="1">
    <source>
        <dbReference type="EMBL" id="GBP28611.1"/>
    </source>
</evidence>
<dbReference type="Proteomes" id="UP000299102">
    <property type="component" value="Unassembled WGS sequence"/>
</dbReference>
<accession>A0A4C1UQ75</accession>
<dbReference type="PANTHER" id="PTHR47027">
    <property type="entry name" value="REVERSE TRANSCRIPTASE DOMAIN-CONTAINING PROTEIN"/>
    <property type="match status" value="1"/>
</dbReference>
<dbReference type="OrthoDB" id="425681at2759"/>
<proteinExistence type="predicted"/>